<protein>
    <recommendedName>
        <fullName evidence="6">Fibronectin type-III domain-containing protein</fullName>
    </recommendedName>
</protein>
<evidence type="ECO:0000313" key="5">
    <source>
        <dbReference type="Proteomes" id="UP000007879"/>
    </source>
</evidence>
<reference evidence="4" key="2">
    <citation type="submission" date="2024-06" db="UniProtKB">
        <authorList>
            <consortium name="EnsemblMetazoa"/>
        </authorList>
    </citation>
    <scope>IDENTIFICATION</scope>
</reference>
<feature type="signal peptide" evidence="3">
    <location>
        <begin position="1"/>
        <end position="21"/>
    </location>
</feature>
<feature type="transmembrane region" description="Helical" evidence="2">
    <location>
        <begin position="192"/>
        <end position="222"/>
    </location>
</feature>
<sequence length="313" mass="34748">MLLPLILALLLSSFALEPVKGQDRSLHIDVQCSTSGVYVSWRTNDSKLQHVYVGLKCDNSSNDQYKDLAETLESGLEFTYIYPLKRGEACNITVYLLYEHEINEITRNFHCSDIEEPRSIVSSSFISTSSTAGSVTYATLSSMELTISSIGSLSMVSESLPFSDLSHFITSTFVPSTTVLNTTTGRGSGSNIALIVSVSGISVVMAILLIVIFIIVCFILLLHCKKLKMSHNVHGIQDNFIYLDVDMMDDISLSESVITVEQPLSWDKFIATAITPDEQDLNHSVSTECNKKRNDNLKKGKREENTSPCRYYP</sequence>
<evidence type="ECO:0008006" key="6">
    <source>
        <dbReference type="Google" id="ProtNLM"/>
    </source>
</evidence>
<dbReference type="Proteomes" id="UP000007879">
    <property type="component" value="Unassembled WGS sequence"/>
</dbReference>
<dbReference type="AlphaFoldDB" id="A0AAN0JZ06"/>
<name>A0AAN0JZ06_AMPQE</name>
<accession>A0AAN0JZ06</accession>
<evidence type="ECO:0000313" key="4">
    <source>
        <dbReference type="EnsemblMetazoa" id="XP_019862146.1"/>
    </source>
</evidence>
<keyword evidence="2" id="KW-1133">Transmembrane helix</keyword>
<keyword evidence="2" id="KW-0472">Membrane</keyword>
<keyword evidence="2" id="KW-0812">Transmembrane</keyword>
<dbReference type="KEGG" id="aqu:109590701"/>
<evidence type="ECO:0000256" key="1">
    <source>
        <dbReference type="SAM" id="MobiDB-lite"/>
    </source>
</evidence>
<feature type="chain" id="PRO_5043042980" description="Fibronectin type-III domain-containing protein" evidence="3">
    <location>
        <begin position="22"/>
        <end position="313"/>
    </location>
</feature>
<feature type="region of interest" description="Disordered" evidence="1">
    <location>
        <begin position="284"/>
        <end position="313"/>
    </location>
</feature>
<keyword evidence="3" id="KW-0732">Signal</keyword>
<dbReference type="RefSeq" id="XP_019862146.1">
    <property type="nucleotide sequence ID" value="XM_020006587.1"/>
</dbReference>
<proteinExistence type="predicted"/>
<evidence type="ECO:0000256" key="2">
    <source>
        <dbReference type="SAM" id="Phobius"/>
    </source>
</evidence>
<evidence type="ECO:0000256" key="3">
    <source>
        <dbReference type="SAM" id="SignalP"/>
    </source>
</evidence>
<reference evidence="5" key="1">
    <citation type="journal article" date="2010" name="Nature">
        <title>The Amphimedon queenslandica genome and the evolution of animal complexity.</title>
        <authorList>
            <person name="Srivastava M."/>
            <person name="Simakov O."/>
            <person name="Chapman J."/>
            <person name="Fahey B."/>
            <person name="Gauthier M.E."/>
            <person name="Mitros T."/>
            <person name="Richards G.S."/>
            <person name="Conaco C."/>
            <person name="Dacre M."/>
            <person name="Hellsten U."/>
            <person name="Larroux C."/>
            <person name="Putnam N.H."/>
            <person name="Stanke M."/>
            <person name="Adamska M."/>
            <person name="Darling A."/>
            <person name="Degnan S.M."/>
            <person name="Oakley T.H."/>
            <person name="Plachetzki D.C."/>
            <person name="Zhai Y."/>
            <person name="Adamski M."/>
            <person name="Calcino A."/>
            <person name="Cummins S.F."/>
            <person name="Goodstein D.M."/>
            <person name="Harris C."/>
            <person name="Jackson D.J."/>
            <person name="Leys S.P."/>
            <person name="Shu S."/>
            <person name="Woodcroft B.J."/>
            <person name="Vervoort M."/>
            <person name="Kosik K.S."/>
            <person name="Manning G."/>
            <person name="Degnan B.M."/>
            <person name="Rokhsar D.S."/>
        </authorList>
    </citation>
    <scope>NUCLEOTIDE SEQUENCE [LARGE SCALE GENOMIC DNA]</scope>
</reference>
<organism evidence="4 5">
    <name type="scientific">Amphimedon queenslandica</name>
    <name type="common">Sponge</name>
    <dbReference type="NCBI Taxonomy" id="400682"/>
    <lineage>
        <taxon>Eukaryota</taxon>
        <taxon>Metazoa</taxon>
        <taxon>Porifera</taxon>
        <taxon>Demospongiae</taxon>
        <taxon>Heteroscleromorpha</taxon>
        <taxon>Haplosclerida</taxon>
        <taxon>Niphatidae</taxon>
        <taxon>Amphimedon</taxon>
    </lineage>
</organism>
<feature type="compositionally biased region" description="Basic and acidic residues" evidence="1">
    <location>
        <begin position="289"/>
        <end position="305"/>
    </location>
</feature>
<dbReference type="EnsemblMetazoa" id="XM_020006587.1">
    <property type="protein sequence ID" value="XP_019862146.1"/>
    <property type="gene ID" value="LOC109590701"/>
</dbReference>
<dbReference type="GeneID" id="109590701"/>
<keyword evidence="5" id="KW-1185">Reference proteome</keyword>